<sequence length="842" mass="95102">MHSCPFCSRTYERADHLSRHVNSHQNARTYRCPECSKGFNRRDILQRHQAAHAKNALEGKPQQRRRVDRVSRACEACAAAKGKCDEGRPCKRCQIQNETCVDRPSLLSHISTPPENSSPALPSPQSICEYPGSRSETTAAMTIQRRQSQCSNAVSEHQAIESFPIDALPNMSASPQQQIQHDMNPFPNNFNFTADAHLIDVLPPTHMPYDVLDFMRDSDLLLDEIDTLDFDFNVGLPAFHHGPTSIETSQQAEPGSCTSDVQGQEGTISMIEVFKRSPWFWKPSSAQNAFSDHPRIPLESDNVDVAASPHWPYSVDLLIQDKLDQQTRDRILQLVIQTVGTRVSIPSFPSSEFLDVLIKNGIAKKIETDAWIHPHTFCSRSTRTELLAALIAAGCVCFGIMSVGKTGGMLQEIVRVALNNLVESDNSVIRDLQYLQAYMIWLDIGICCGYRRKMEIAESHFQPLCTALRKAGAFNKSFYKRIVPSPSDDDETLEVKWRQWVEQESYKRLVYHLFEHDIQVTFSMTRNPLTSYAEFSVPFPAERDIWLASSPTAWRAIHLSKVRASDPVFNSLKDILIKPERLNALSGDADFNLSTSIFVHGIGALVWDYRKQASITQDTETHDDPTAQLWMQSRRHDIHHLLQTVQAEHKRIPAVLTLLIEFLQMYLHASLDDIQRFAGKYGEDEARRSFVALESWSHTRPARTAIWHAGQVLKAARTVPPYQLRGFDSISIYYATLTIWVYAVLHCRQKDITDVREVAMPLVYLDGPQTRETATFLTQDVGTPVLELRGAATPCAVRRQPGQVMLVGAQVLEGNYPNSPGDELPPMIMSLRDLMRDLGRLS</sequence>
<evidence type="ECO:0000256" key="6">
    <source>
        <dbReference type="PROSITE-ProRule" id="PRU00042"/>
    </source>
</evidence>
<dbReference type="Pfam" id="PF00096">
    <property type="entry name" value="zf-C2H2"/>
    <property type="match status" value="2"/>
</dbReference>
<comment type="caution">
    <text evidence="10">The sequence shown here is derived from an EMBL/GenBank/DDBJ whole genome shotgun (WGS) entry which is preliminary data.</text>
</comment>
<evidence type="ECO:0000256" key="7">
    <source>
        <dbReference type="SAM" id="MobiDB-lite"/>
    </source>
</evidence>
<dbReference type="InterPro" id="IPR013087">
    <property type="entry name" value="Znf_C2H2_type"/>
</dbReference>
<feature type="domain" description="Zn(2)-C6 fungal-type" evidence="8">
    <location>
        <begin position="73"/>
        <end position="102"/>
    </location>
</feature>
<dbReference type="PANTHER" id="PTHR47660:SF8">
    <property type="entry name" value="TRANSCRIPTION FACTOR WITH C2H2 AND ZN(2)-CYS(6) DNA BINDING DOMAIN (EUROFUNG)"/>
    <property type="match status" value="1"/>
</dbReference>
<dbReference type="PROSITE" id="PS00463">
    <property type="entry name" value="ZN2_CY6_FUNGAL_1"/>
    <property type="match status" value="1"/>
</dbReference>
<dbReference type="CDD" id="cd00067">
    <property type="entry name" value="GAL4"/>
    <property type="match status" value="1"/>
</dbReference>
<keyword evidence="1" id="KW-0479">Metal-binding</keyword>
<evidence type="ECO:0000256" key="5">
    <source>
        <dbReference type="ARBA" id="ARBA00023242"/>
    </source>
</evidence>
<dbReference type="PROSITE" id="PS50048">
    <property type="entry name" value="ZN2_CY6_FUNGAL_2"/>
    <property type="match status" value="1"/>
</dbReference>
<dbReference type="InterPro" id="IPR001138">
    <property type="entry name" value="Zn2Cys6_DnaBD"/>
</dbReference>
<evidence type="ECO:0000259" key="9">
    <source>
        <dbReference type="PROSITE" id="PS50157"/>
    </source>
</evidence>
<dbReference type="PROSITE" id="PS00028">
    <property type="entry name" value="ZINC_FINGER_C2H2_1"/>
    <property type="match status" value="2"/>
</dbReference>
<keyword evidence="2" id="KW-0862">Zinc</keyword>
<dbReference type="SUPFAM" id="SSF57701">
    <property type="entry name" value="Zn2/Cys6 DNA-binding domain"/>
    <property type="match status" value="1"/>
</dbReference>
<keyword evidence="3" id="KW-0805">Transcription regulation</keyword>
<organism evidence="10 11">
    <name type="scientific">Macrophomina phaseolina</name>
    <dbReference type="NCBI Taxonomy" id="35725"/>
    <lineage>
        <taxon>Eukaryota</taxon>
        <taxon>Fungi</taxon>
        <taxon>Dikarya</taxon>
        <taxon>Ascomycota</taxon>
        <taxon>Pezizomycotina</taxon>
        <taxon>Dothideomycetes</taxon>
        <taxon>Dothideomycetes incertae sedis</taxon>
        <taxon>Botryosphaeriales</taxon>
        <taxon>Botryosphaeriaceae</taxon>
        <taxon>Macrophomina</taxon>
    </lineage>
</organism>
<dbReference type="EMBL" id="JAGTJR010000001">
    <property type="protein sequence ID" value="KAH7064547.1"/>
    <property type="molecule type" value="Genomic_DNA"/>
</dbReference>
<keyword evidence="6" id="KW-0863">Zinc-finger</keyword>
<evidence type="ECO:0000256" key="2">
    <source>
        <dbReference type="ARBA" id="ARBA00022833"/>
    </source>
</evidence>
<evidence type="ECO:0000313" key="10">
    <source>
        <dbReference type="EMBL" id="KAH7064547.1"/>
    </source>
</evidence>
<feature type="compositionally biased region" description="Polar residues" evidence="7">
    <location>
        <begin position="110"/>
        <end position="126"/>
    </location>
</feature>
<dbReference type="SMART" id="SM00355">
    <property type="entry name" value="ZnF_C2H2"/>
    <property type="match status" value="2"/>
</dbReference>
<keyword evidence="11" id="KW-1185">Reference proteome</keyword>
<dbReference type="Gene3D" id="4.10.240.10">
    <property type="entry name" value="Zn(2)-C6 fungal-type DNA-binding domain"/>
    <property type="match status" value="1"/>
</dbReference>
<feature type="region of interest" description="Disordered" evidence="7">
    <location>
        <begin position="110"/>
        <end position="132"/>
    </location>
</feature>
<dbReference type="Pfam" id="PF04082">
    <property type="entry name" value="Fungal_trans"/>
    <property type="match status" value="1"/>
</dbReference>
<dbReference type="InterPro" id="IPR036236">
    <property type="entry name" value="Znf_C2H2_sf"/>
</dbReference>
<keyword evidence="4" id="KW-0804">Transcription</keyword>
<dbReference type="Pfam" id="PF00172">
    <property type="entry name" value="Zn_clus"/>
    <property type="match status" value="1"/>
</dbReference>
<dbReference type="Proteomes" id="UP000774617">
    <property type="component" value="Unassembled WGS sequence"/>
</dbReference>
<feature type="region of interest" description="Disordered" evidence="7">
    <location>
        <begin position="243"/>
        <end position="262"/>
    </location>
</feature>
<feature type="compositionally biased region" description="Polar residues" evidence="7">
    <location>
        <begin position="245"/>
        <end position="262"/>
    </location>
</feature>
<dbReference type="PROSITE" id="PS50157">
    <property type="entry name" value="ZINC_FINGER_C2H2_2"/>
    <property type="match status" value="2"/>
</dbReference>
<evidence type="ECO:0000256" key="1">
    <source>
        <dbReference type="ARBA" id="ARBA00022723"/>
    </source>
</evidence>
<accession>A0ABQ8GTH5</accession>
<dbReference type="SMART" id="SM00066">
    <property type="entry name" value="GAL4"/>
    <property type="match status" value="1"/>
</dbReference>
<name>A0ABQ8GTH5_9PEZI</name>
<dbReference type="Gene3D" id="3.30.160.60">
    <property type="entry name" value="Classic Zinc Finger"/>
    <property type="match status" value="1"/>
</dbReference>
<feature type="domain" description="C2H2-type" evidence="9">
    <location>
        <begin position="30"/>
        <end position="57"/>
    </location>
</feature>
<dbReference type="InterPro" id="IPR007219">
    <property type="entry name" value="XnlR_reg_dom"/>
</dbReference>
<protein>
    <submittedName>
        <fullName evidence="10">Transcription factor with C2H2 and Zn(2)-Cys(6) DNA binding domain</fullName>
    </submittedName>
</protein>
<dbReference type="PANTHER" id="PTHR47660">
    <property type="entry name" value="TRANSCRIPTION FACTOR WITH C2H2 AND ZN(2)-CYS(6) DNA BINDING DOMAIN (EUROFUNG)-RELATED-RELATED"/>
    <property type="match status" value="1"/>
</dbReference>
<dbReference type="InterPro" id="IPR036864">
    <property type="entry name" value="Zn2-C6_fun-type_DNA-bd_sf"/>
</dbReference>
<evidence type="ECO:0000256" key="3">
    <source>
        <dbReference type="ARBA" id="ARBA00023015"/>
    </source>
</evidence>
<dbReference type="SUPFAM" id="SSF57667">
    <property type="entry name" value="beta-beta-alpha zinc fingers"/>
    <property type="match status" value="1"/>
</dbReference>
<gene>
    <name evidence="10" type="ORF">B0J12DRAFT_636898</name>
</gene>
<proteinExistence type="predicted"/>
<keyword evidence="5" id="KW-0539">Nucleus</keyword>
<evidence type="ECO:0000259" key="8">
    <source>
        <dbReference type="PROSITE" id="PS50048"/>
    </source>
</evidence>
<feature type="domain" description="C2H2-type" evidence="9">
    <location>
        <begin position="2"/>
        <end position="29"/>
    </location>
</feature>
<reference evidence="10 11" key="1">
    <citation type="journal article" date="2021" name="Nat. Commun.">
        <title>Genetic determinants of endophytism in the Arabidopsis root mycobiome.</title>
        <authorList>
            <person name="Mesny F."/>
            <person name="Miyauchi S."/>
            <person name="Thiergart T."/>
            <person name="Pickel B."/>
            <person name="Atanasova L."/>
            <person name="Karlsson M."/>
            <person name="Huettel B."/>
            <person name="Barry K.W."/>
            <person name="Haridas S."/>
            <person name="Chen C."/>
            <person name="Bauer D."/>
            <person name="Andreopoulos W."/>
            <person name="Pangilinan J."/>
            <person name="LaButti K."/>
            <person name="Riley R."/>
            <person name="Lipzen A."/>
            <person name="Clum A."/>
            <person name="Drula E."/>
            <person name="Henrissat B."/>
            <person name="Kohler A."/>
            <person name="Grigoriev I.V."/>
            <person name="Martin F.M."/>
            <person name="Hacquard S."/>
        </authorList>
    </citation>
    <scope>NUCLEOTIDE SEQUENCE [LARGE SCALE GENOMIC DNA]</scope>
    <source>
        <strain evidence="10 11">MPI-SDFR-AT-0080</strain>
    </source>
</reference>
<evidence type="ECO:0000256" key="4">
    <source>
        <dbReference type="ARBA" id="ARBA00023163"/>
    </source>
</evidence>
<evidence type="ECO:0000313" key="11">
    <source>
        <dbReference type="Proteomes" id="UP000774617"/>
    </source>
</evidence>